<organism evidence="1 2">
    <name type="scientific">Prorocentrum cordatum</name>
    <dbReference type="NCBI Taxonomy" id="2364126"/>
    <lineage>
        <taxon>Eukaryota</taxon>
        <taxon>Sar</taxon>
        <taxon>Alveolata</taxon>
        <taxon>Dinophyceae</taxon>
        <taxon>Prorocentrales</taxon>
        <taxon>Prorocentraceae</taxon>
        <taxon>Prorocentrum</taxon>
    </lineage>
</organism>
<keyword evidence="2" id="KW-1185">Reference proteome</keyword>
<dbReference type="Proteomes" id="UP001189429">
    <property type="component" value="Unassembled WGS sequence"/>
</dbReference>
<dbReference type="EMBL" id="CAUYUJ010015671">
    <property type="protein sequence ID" value="CAK0856826.1"/>
    <property type="molecule type" value="Genomic_DNA"/>
</dbReference>
<proteinExistence type="predicted"/>
<sequence>AKRAAPEASAEAASSCRTCVACERLAEHEPWDAWGAFDLGRLGGALGGTVVTPLLVKLGVSEHVALSALEYVGATSAGVTRYDDNGSDDVDWVRRSGSWNGVPYDVDPAGVYRFRQEPTAAEKHVYLRDAELFADHRCRTVAAKFETSMDRAVAADAWVLPAMRSGARGVFTWAALAARVREEDFGRWWLVINNEGMKVDGHDDRFRAVAKLESMQWGVHEHFQCRQFVRLVLISGQCNDANLQACEAMLRHRQTIEFS</sequence>
<accession>A0ABN9UDQ3</accession>
<comment type="caution">
    <text evidence="1">The sequence shown here is derived from an EMBL/GenBank/DDBJ whole genome shotgun (WGS) entry which is preliminary data.</text>
</comment>
<reference evidence="1" key="1">
    <citation type="submission" date="2023-10" db="EMBL/GenBank/DDBJ databases">
        <authorList>
            <person name="Chen Y."/>
            <person name="Shah S."/>
            <person name="Dougan E. K."/>
            <person name="Thang M."/>
            <person name="Chan C."/>
        </authorList>
    </citation>
    <scope>NUCLEOTIDE SEQUENCE [LARGE SCALE GENOMIC DNA]</scope>
</reference>
<gene>
    <name evidence="1" type="ORF">PCOR1329_LOCUS47099</name>
</gene>
<protein>
    <submittedName>
        <fullName evidence="1">Uncharacterized protein</fullName>
    </submittedName>
</protein>
<evidence type="ECO:0000313" key="1">
    <source>
        <dbReference type="EMBL" id="CAK0856826.1"/>
    </source>
</evidence>
<name>A0ABN9UDQ3_9DINO</name>
<feature type="non-terminal residue" evidence="1">
    <location>
        <position position="1"/>
    </location>
</feature>
<evidence type="ECO:0000313" key="2">
    <source>
        <dbReference type="Proteomes" id="UP001189429"/>
    </source>
</evidence>